<proteinExistence type="predicted"/>
<reference evidence="1 2" key="1">
    <citation type="journal article" date="2022" name="bioRxiv">
        <title>Genomics of Preaxostyla Flagellates Illuminates Evolutionary Transitions and the Path Towards Mitochondrial Loss.</title>
        <authorList>
            <person name="Novak L.V.F."/>
            <person name="Treitli S.C."/>
            <person name="Pyrih J."/>
            <person name="Halakuc P."/>
            <person name="Pipaliya S.V."/>
            <person name="Vacek V."/>
            <person name="Brzon O."/>
            <person name="Soukal P."/>
            <person name="Eme L."/>
            <person name="Dacks J.B."/>
            <person name="Karnkowska A."/>
            <person name="Elias M."/>
            <person name="Hampl V."/>
        </authorList>
    </citation>
    <scope>NUCLEOTIDE SEQUENCE [LARGE SCALE GENOMIC DNA]</scope>
    <source>
        <strain evidence="1">NAU3</strain>
        <tissue evidence="1">Gut</tissue>
    </source>
</reference>
<evidence type="ECO:0000313" key="2">
    <source>
        <dbReference type="Proteomes" id="UP001281761"/>
    </source>
</evidence>
<accession>A0ABQ9XN22</accession>
<evidence type="ECO:0000313" key="1">
    <source>
        <dbReference type="EMBL" id="KAK2952895.1"/>
    </source>
</evidence>
<gene>
    <name evidence="1" type="ORF">BLNAU_12216</name>
</gene>
<keyword evidence="2" id="KW-1185">Reference proteome</keyword>
<dbReference type="EMBL" id="JARBJD010000098">
    <property type="protein sequence ID" value="KAK2952895.1"/>
    <property type="molecule type" value="Genomic_DNA"/>
</dbReference>
<organism evidence="1 2">
    <name type="scientific">Blattamonas nauphoetae</name>
    <dbReference type="NCBI Taxonomy" id="2049346"/>
    <lineage>
        <taxon>Eukaryota</taxon>
        <taxon>Metamonada</taxon>
        <taxon>Preaxostyla</taxon>
        <taxon>Oxymonadida</taxon>
        <taxon>Blattamonas</taxon>
    </lineage>
</organism>
<comment type="caution">
    <text evidence="1">The sequence shown here is derived from an EMBL/GenBank/DDBJ whole genome shotgun (WGS) entry which is preliminary data.</text>
</comment>
<name>A0ABQ9XN22_9EUKA</name>
<sequence length="109" mass="12057">MERAGRKHWSVGNDCYSLPDEGGILGCAGADVDDRQGRRQRRLCRGLFDHIVGLIGSELSSTVAEATQNQPTMIRTNAVHSPYSRISCGSSSYFDAFTIICQHFRFESS</sequence>
<protein>
    <submittedName>
        <fullName evidence="1">Uncharacterized protein</fullName>
    </submittedName>
</protein>
<dbReference type="Proteomes" id="UP001281761">
    <property type="component" value="Unassembled WGS sequence"/>
</dbReference>